<dbReference type="SMR" id="A0A067CZI5"/>
<feature type="non-terminal residue" evidence="4">
    <location>
        <position position="1"/>
    </location>
</feature>
<keyword evidence="2" id="KW-0677">Repeat</keyword>
<dbReference type="AlphaFoldDB" id="A0A067CZI5"/>
<evidence type="ECO:0000259" key="3">
    <source>
        <dbReference type="Pfam" id="PF23598"/>
    </source>
</evidence>
<evidence type="ECO:0000256" key="2">
    <source>
        <dbReference type="ARBA" id="ARBA00022737"/>
    </source>
</evidence>
<dbReference type="InterPro" id="IPR050216">
    <property type="entry name" value="LRR_domain-containing"/>
</dbReference>
<dbReference type="PANTHER" id="PTHR48051">
    <property type="match status" value="1"/>
</dbReference>
<dbReference type="EMBL" id="KK796759">
    <property type="protein sequence ID" value="KDO35923.1"/>
    <property type="molecule type" value="Genomic_DNA"/>
</dbReference>
<name>A0A067CZI5_CITSI</name>
<dbReference type="PANTHER" id="PTHR48051:SF1">
    <property type="entry name" value="RAS SUPPRESSOR PROTEIN 1"/>
    <property type="match status" value="1"/>
</dbReference>
<sequence length="205" mass="23795">ISVIGDLKKLEILCLRGSDIKQLPIEVGQLTWLTLLDLRECRKLEVIPPNVLSNLSHLEELCISRRSFQKWEVEVEGAKNASLEELKHLPNLTSLELDIHDVNTLPRGLFLEKLGKYRIRIGDWYWESTNIWRSEFRLRLNNKICLKDWLIVQLQGIEDLELRKLQEQDVIYFANELVKVGSSQLKFLRIHGCSDALNPPAESKV</sequence>
<protein>
    <recommendedName>
        <fullName evidence="3">Disease resistance R13L4/SHOC-2-like LRR domain-containing protein</fullName>
    </recommendedName>
</protein>
<dbReference type="SUPFAM" id="SSF52058">
    <property type="entry name" value="L domain-like"/>
    <property type="match status" value="1"/>
</dbReference>
<dbReference type="Proteomes" id="UP000027120">
    <property type="component" value="Unassembled WGS sequence"/>
</dbReference>
<keyword evidence="5" id="KW-1185">Reference proteome</keyword>
<dbReference type="InterPro" id="IPR055414">
    <property type="entry name" value="LRR_R13L4/SHOC2-like"/>
</dbReference>
<gene>
    <name evidence="4" type="ORF">CISIN_1g048752mg</name>
</gene>
<feature type="domain" description="Disease resistance R13L4/SHOC-2-like LRR" evidence="3">
    <location>
        <begin position="4"/>
        <end position="116"/>
    </location>
</feature>
<accession>A0A067CZI5</accession>
<evidence type="ECO:0000313" key="4">
    <source>
        <dbReference type="EMBL" id="KDO35923.1"/>
    </source>
</evidence>
<reference evidence="4 5" key="1">
    <citation type="submission" date="2014-04" db="EMBL/GenBank/DDBJ databases">
        <authorList>
            <consortium name="International Citrus Genome Consortium"/>
            <person name="Gmitter F."/>
            <person name="Chen C."/>
            <person name="Farmerie W."/>
            <person name="Harkins T."/>
            <person name="Desany B."/>
            <person name="Mohiuddin M."/>
            <person name="Kodira C."/>
            <person name="Borodovsky M."/>
            <person name="Lomsadze A."/>
            <person name="Burns P."/>
            <person name="Jenkins J."/>
            <person name="Prochnik S."/>
            <person name="Shu S."/>
            <person name="Chapman J."/>
            <person name="Pitluck S."/>
            <person name="Schmutz J."/>
            <person name="Rokhsar D."/>
        </authorList>
    </citation>
    <scope>NUCLEOTIDE SEQUENCE</scope>
</reference>
<keyword evidence="1" id="KW-0433">Leucine-rich repeat</keyword>
<organism evidence="4 5">
    <name type="scientific">Citrus sinensis</name>
    <name type="common">Sweet orange</name>
    <name type="synonym">Citrus aurantium var. sinensis</name>
    <dbReference type="NCBI Taxonomy" id="2711"/>
    <lineage>
        <taxon>Eukaryota</taxon>
        <taxon>Viridiplantae</taxon>
        <taxon>Streptophyta</taxon>
        <taxon>Embryophyta</taxon>
        <taxon>Tracheophyta</taxon>
        <taxon>Spermatophyta</taxon>
        <taxon>Magnoliopsida</taxon>
        <taxon>eudicotyledons</taxon>
        <taxon>Gunneridae</taxon>
        <taxon>Pentapetalae</taxon>
        <taxon>rosids</taxon>
        <taxon>malvids</taxon>
        <taxon>Sapindales</taxon>
        <taxon>Rutaceae</taxon>
        <taxon>Aurantioideae</taxon>
        <taxon>Citrus</taxon>
    </lineage>
</organism>
<evidence type="ECO:0000313" key="5">
    <source>
        <dbReference type="Proteomes" id="UP000027120"/>
    </source>
</evidence>
<dbReference type="Pfam" id="PF23598">
    <property type="entry name" value="LRR_14"/>
    <property type="match status" value="1"/>
</dbReference>
<evidence type="ECO:0000256" key="1">
    <source>
        <dbReference type="ARBA" id="ARBA00022614"/>
    </source>
</evidence>
<dbReference type="InterPro" id="IPR032675">
    <property type="entry name" value="LRR_dom_sf"/>
</dbReference>
<proteinExistence type="predicted"/>
<dbReference type="Gene3D" id="3.80.10.10">
    <property type="entry name" value="Ribonuclease Inhibitor"/>
    <property type="match status" value="1"/>
</dbReference>